<gene>
    <name evidence="1" type="ORF">Q31a_56840</name>
</gene>
<dbReference type="InterPro" id="IPR036515">
    <property type="entry name" value="Transposase_17_sf"/>
</dbReference>
<dbReference type="RefSeq" id="WP_145084492.1">
    <property type="nucleotide sequence ID" value="NZ_CP036298.1"/>
</dbReference>
<protein>
    <recommendedName>
        <fullName evidence="3">Transposase IS200 like protein</fullName>
    </recommendedName>
</protein>
<evidence type="ECO:0000313" key="2">
    <source>
        <dbReference type="Proteomes" id="UP000318017"/>
    </source>
</evidence>
<proteinExistence type="predicted"/>
<keyword evidence="2" id="KW-1185">Reference proteome</keyword>
<dbReference type="Gene3D" id="3.30.70.1290">
    <property type="entry name" value="Transposase IS200-like"/>
    <property type="match status" value="1"/>
</dbReference>
<dbReference type="GO" id="GO:0006313">
    <property type="term" value="P:DNA transposition"/>
    <property type="evidence" value="ECO:0007669"/>
    <property type="project" value="InterPro"/>
</dbReference>
<evidence type="ECO:0000313" key="1">
    <source>
        <dbReference type="EMBL" id="QDV27296.1"/>
    </source>
</evidence>
<organism evidence="1 2">
    <name type="scientific">Aureliella helgolandensis</name>
    <dbReference type="NCBI Taxonomy" id="2527968"/>
    <lineage>
        <taxon>Bacteria</taxon>
        <taxon>Pseudomonadati</taxon>
        <taxon>Planctomycetota</taxon>
        <taxon>Planctomycetia</taxon>
        <taxon>Pirellulales</taxon>
        <taxon>Pirellulaceae</taxon>
        <taxon>Aureliella</taxon>
    </lineage>
</organism>
<name>A0A518GFC5_9BACT</name>
<evidence type="ECO:0008006" key="3">
    <source>
        <dbReference type="Google" id="ProtNLM"/>
    </source>
</evidence>
<dbReference type="AlphaFoldDB" id="A0A518GFC5"/>
<sequence length="171" mass="19091">MLNSHSSGSDFSGNGSCDARLQKLIARLRGLTTPELNQLEQLLSDLEAKRLDSKPSGSARPISLEIRNSDSKSLDWPHAPIHRIAEAGTYFVTSGTYGKQHFFRSPTSLSALQQELLAKAKQYGWQLEAWACFSNHYHFVAHSEANATKLDVYLTHLHADTARKLNELDLK</sequence>
<dbReference type="EMBL" id="CP036298">
    <property type="protein sequence ID" value="QDV27296.1"/>
    <property type="molecule type" value="Genomic_DNA"/>
</dbReference>
<dbReference type="OrthoDB" id="9794403at2"/>
<dbReference type="SUPFAM" id="SSF143422">
    <property type="entry name" value="Transposase IS200-like"/>
    <property type="match status" value="1"/>
</dbReference>
<accession>A0A518GFC5</accession>
<dbReference type="Proteomes" id="UP000318017">
    <property type="component" value="Chromosome"/>
</dbReference>
<reference evidence="1 2" key="1">
    <citation type="submission" date="2019-02" db="EMBL/GenBank/DDBJ databases">
        <title>Deep-cultivation of Planctomycetes and their phenomic and genomic characterization uncovers novel biology.</title>
        <authorList>
            <person name="Wiegand S."/>
            <person name="Jogler M."/>
            <person name="Boedeker C."/>
            <person name="Pinto D."/>
            <person name="Vollmers J."/>
            <person name="Rivas-Marin E."/>
            <person name="Kohn T."/>
            <person name="Peeters S.H."/>
            <person name="Heuer A."/>
            <person name="Rast P."/>
            <person name="Oberbeckmann S."/>
            <person name="Bunk B."/>
            <person name="Jeske O."/>
            <person name="Meyerdierks A."/>
            <person name="Storesund J.E."/>
            <person name="Kallscheuer N."/>
            <person name="Luecker S."/>
            <person name="Lage O.M."/>
            <person name="Pohl T."/>
            <person name="Merkel B.J."/>
            <person name="Hornburger P."/>
            <person name="Mueller R.-W."/>
            <person name="Bruemmer F."/>
            <person name="Labrenz M."/>
            <person name="Spormann A.M."/>
            <person name="Op den Camp H."/>
            <person name="Overmann J."/>
            <person name="Amann R."/>
            <person name="Jetten M.S.M."/>
            <person name="Mascher T."/>
            <person name="Medema M.H."/>
            <person name="Devos D.P."/>
            <person name="Kaster A.-K."/>
            <person name="Ovreas L."/>
            <person name="Rohde M."/>
            <person name="Galperin M.Y."/>
            <person name="Jogler C."/>
        </authorList>
    </citation>
    <scope>NUCLEOTIDE SEQUENCE [LARGE SCALE GENOMIC DNA]</scope>
    <source>
        <strain evidence="1 2">Q31a</strain>
    </source>
</reference>
<dbReference type="KEGG" id="ahel:Q31a_56840"/>
<dbReference type="GO" id="GO:0003677">
    <property type="term" value="F:DNA binding"/>
    <property type="evidence" value="ECO:0007669"/>
    <property type="project" value="InterPro"/>
</dbReference>
<dbReference type="GO" id="GO:0004803">
    <property type="term" value="F:transposase activity"/>
    <property type="evidence" value="ECO:0007669"/>
    <property type="project" value="InterPro"/>
</dbReference>